<keyword evidence="6" id="KW-0804">Transcription</keyword>
<name>A0A1A0HKT1_9ASCO</name>
<feature type="compositionally biased region" description="Polar residues" evidence="9">
    <location>
        <begin position="181"/>
        <end position="202"/>
    </location>
</feature>
<keyword evidence="2" id="KW-0479">Metal-binding</keyword>
<dbReference type="PANTHER" id="PTHR46179">
    <property type="entry name" value="ZINC FINGER PROTEIN"/>
    <property type="match status" value="1"/>
</dbReference>
<dbReference type="AlphaFoldDB" id="A0A1A0HKT1"/>
<evidence type="ECO:0000259" key="10">
    <source>
        <dbReference type="PROSITE" id="PS50157"/>
    </source>
</evidence>
<feature type="region of interest" description="Disordered" evidence="9">
    <location>
        <begin position="1"/>
        <end position="25"/>
    </location>
</feature>
<reference evidence="11 12" key="1">
    <citation type="submission" date="2016-05" db="EMBL/GenBank/DDBJ databases">
        <title>Comparative genomics of biotechnologically important yeasts.</title>
        <authorList>
            <consortium name="DOE Joint Genome Institute"/>
            <person name="Riley R."/>
            <person name="Haridas S."/>
            <person name="Wolfe K.H."/>
            <person name="Lopes M.R."/>
            <person name="Hittinger C.T."/>
            <person name="Goker M."/>
            <person name="Salamov A."/>
            <person name="Wisecaver J."/>
            <person name="Long T.M."/>
            <person name="Aerts A.L."/>
            <person name="Barry K."/>
            <person name="Choi C."/>
            <person name="Clum A."/>
            <person name="Coughlan A.Y."/>
            <person name="Deshpande S."/>
            <person name="Douglass A.P."/>
            <person name="Hanson S.J."/>
            <person name="Klenk H.-P."/>
            <person name="LaButti K."/>
            <person name="Lapidus A."/>
            <person name="Lindquist E."/>
            <person name="Lipzen A."/>
            <person name="Meier-kolthoff J.P."/>
            <person name="Ohm R.A."/>
            <person name="Otillar R.P."/>
            <person name="Pangilinan J."/>
            <person name="Peng Y."/>
            <person name="Rokas A."/>
            <person name="Rosa C.A."/>
            <person name="Scheuner C."/>
            <person name="Sibirny A.A."/>
            <person name="Slot J.C."/>
            <person name="Stielow J.B."/>
            <person name="Sun H."/>
            <person name="Kurtzman C.P."/>
            <person name="Blackwell M."/>
            <person name="Grigoriev I.V."/>
            <person name="Jeffries T.W."/>
        </authorList>
    </citation>
    <scope>NUCLEOTIDE SEQUENCE [LARGE SCALE GENOMIC DNA]</scope>
    <source>
        <strain evidence="11 12">NRRL YB-4993</strain>
    </source>
</reference>
<keyword evidence="5" id="KW-0805">Transcription regulation</keyword>
<dbReference type="Proteomes" id="UP000092555">
    <property type="component" value="Unassembled WGS sequence"/>
</dbReference>
<dbReference type="InterPro" id="IPR036236">
    <property type="entry name" value="Znf_C2H2_sf"/>
</dbReference>
<dbReference type="InterPro" id="IPR013087">
    <property type="entry name" value="Znf_C2H2_type"/>
</dbReference>
<evidence type="ECO:0000256" key="1">
    <source>
        <dbReference type="ARBA" id="ARBA00004123"/>
    </source>
</evidence>
<dbReference type="PANTHER" id="PTHR46179:SF13">
    <property type="entry name" value="C2H2-TYPE DOMAIN-CONTAINING PROTEIN"/>
    <property type="match status" value="1"/>
</dbReference>
<evidence type="ECO:0000256" key="6">
    <source>
        <dbReference type="ARBA" id="ARBA00023163"/>
    </source>
</evidence>
<evidence type="ECO:0000256" key="3">
    <source>
        <dbReference type="ARBA" id="ARBA00022771"/>
    </source>
</evidence>
<proteinExistence type="predicted"/>
<comment type="subcellular location">
    <subcellularLocation>
        <location evidence="1">Nucleus</location>
    </subcellularLocation>
</comment>
<dbReference type="Gene3D" id="3.30.160.60">
    <property type="entry name" value="Classic Zinc Finger"/>
    <property type="match status" value="1"/>
</dbReference>
<dbReference type="RefSeq" id="XP_018714983.1">
    <property type="nucleotide sequence ID" value="XM_018854366.1"/>
</dbReference>
<keyword evidence="3 8" id="KW-0863">Zinc-finger</keyword>
<sequence length="371" mass="40875">MSSTPNSSISNDGKSPTYALDQAHTSLQPPYGLRLGTILTLPPPQKAPLVTGTAASQIYPHPLNYPSQNLGAQLLPNIKAPPLKFGYPAVDSFNYPSLNQPQGPATPKLPQLPQVSLQNLPQTSFPLSTPKFPAVNDKALLQVFQPPQGIFQAFAPQNHLLPPQFPTQSLEVKSLVANGNTTLNTSSEPAYSKQIRYSSSDSENEKSPQQDGYNHTPKFIHSKHSKASKDAKLNRLKFTSALTPEYKPFVCASEGCNWSFARKSDLRRHAKSHIAPGFHCPYWKNDPTCHRNGGSFSRLDVLKRHLRLVHYIKDKDKAHSAADPGWCRACQKLFLTSKSFISHCEDCASQVAPAEWKANTSPKEQTSVADE</sequence>
<dbReference type="GeneID" id="30027342"/>
<organism evidence="11 12">
    <name type="scientific">Metschnikowia bicuspidata var. bicuspidata NRRL YB-4993</name>
    <dbReference type="NCBI Taxonomy" id="869754"/>
    <lineage>
        <taxon>Eukaryota</taxon>
        <taxon>Fungi</taxon>
        <taxon>Dikarya</taxon>
        <taxon>Ascomycota</taxon>
        <taxon>Saccharomycotina</taxon>
        <taxon>Pichiomycetes</taxon>
        <taxon>Metschnikowiaceae</taxon>
        <taxon>Metschnikowia</taxon>
    </lineage>
</organism>
<dbReference type="STRING" id="869754.A0A1A0HKT1"/>
<dbReference type="GO" id="GO:0005634">
    <property type="term" value="C:nucleus"/>
    <property type="evidence" value="ECO:0007669"/>
    <property type="project" value="UniProtKB-SubCell"/>
</dbReference>
<dbReference type="InterPro" id="IPR051061">
    <property type="entry name" value="Zinc_finger_trans_reg"/>
</dbReference>
<accession>A0A1A0HKT1</accession>
<feature type="compositionally biased region" description="Polar residues" evidence="9">
    <location>
        <begin position="1"/>
        <end position="14"/>
    </location>
</feature>
<evidence type="ECO:0000256" key="5">
    <source>
        <dbReference type="ARBA" id="ARBA00023015"/>
    </source>
</evidence>
<protein>
    <recommendedName>
        <fullName evidence="10">C2H2-type domain-containing protein</fullName>
    </recommendedName>
</protein>
<dbReference type="PROSITE" id="PS00028">
    <property type="entry name" value="ZINC_FINGER_C2H2_1"/>
    <property type="match status" value="1"/>
</dbReference>
<keyword evidence="4" id="KW-0862">Zinc</keyword>
<feature type="region of interest" description="Disordered" evidence="9">
    <location>
        <begin position="181"/>
        <end position="227"/>
    </location>
</feature>
<evidence type="ECO:0000256" key="7">
    <source>
        <dbReference type="ARBA" id="ARBA00023242"/>
    </source>
</evidence>
<dbReference type="GO" id="GO:0008270">
    <property type="term" value="F:zinc ion binding"/>
    <property type="evidence" value="ECO:0007669"/>
    <property type="project" value="UniProtKB-KW"/>
</dbReference>
<evidence type="ECO:0000256" key="9">
    <source>
        <dbReference type="SAM" id="MobiDB-lite"/>
    </source>
</evidence>
<dbReference type="SUPFAM" id="SSF57667">
    <property type="entry name" value="beta-beta-alpha zinc fingers"/>
    <property type="match status" value="1"/>
</dbReference>
<dbReference type="EMBL" id="LXTC01000001">
    <property type="protein sequence ID" value="OBA24502.1"/>
    <property type="molecule type" value="Genomic_DNA"/>
</dbReference>
<dbReference type="OrthoDB" id="2687452at2759"/>
<dbReference type="SMART" id="SM00355">
    <property type="entry name" value="ZnF_C2H2"/>
    <property type="match status" value="2"/>
</dbReference>
<dbReference type="GO" id="GO:0006357">
    <property type="term" value="P:regulation of transcription by RNA polymerase II"/>
    <property type="evidence" value="ECO:0007669"/>
    <property type="project" value="TreeGrafter"/>
</dbReference>
<gene>
    <name evidence="11" type="ORF">METBIDRAFT_134544</name>
</gene>
<evidence type="ECO:0000256" key="2">
    <source>
        <dbReference type="ARBA" id="ARBA00022723"/>
    </source>
</evidence>
<keyword evidence="7" id="KW-0539">Nucleus</keyword>
<dbReference type="PROSITE" id="PS50157">
    <property type="entry name" value="ZINC_FINGER_C2H2_2"/>
    <property type="match status" value="1"/>
</dbReference>
<comment type="caution">
    <text evidence="11">The sequence shown here is derived from an EMBL/GenBank/DDBJ whole genome shotgun (WGS) entry which is preliminary data.</text>
</comment>
<feature type="domain" description="C2H2-type" evidence="10">
    <location>
        <begin position="249"/>
        <end position="273"/>
    </location>
</feature>
<evidence type="ECO:0000256" key="8">
    <source>
        <dbReference type="PROSITE-ProRule" id="PRU00042"/>
    </source>
</evidence>
<evidence type="ECO:0000313" key="11">
    <source>
        <dbReference type="EMBL" id="OBA24502.1"/>
    </source>
</evidence>
<keyword evidence="12" id="KW-1185">Reference proteome</keyword>
<evidence type="ECO:0000313" key="12">
    <source>
        <dbReference type="Proteomes" id="UP000092555"/>
    </source>
</evidence>
<evidence type="ECO:0000256" key="4">
    <source>
        <dbReference type="ARBA" id="ARBA00022833"/>
    </source>
</evidence>